<evidence type="ECO:0000313" key="4">
    <source>
        <dbReference type="Proteomes" id="UP000295050"/>
    </source>
</evidence>
<sequence length="413" mass="44522">MQFTALAIALAAIVAAVLLITLLRGRRGDAPAAAYDLRVYREQLAEVDRDLARDIITGDDAARIRTEVSRRVLDADRKLAASTGAATAPPGLSAAAGGIVLAVLLAGTWFTYSRIGAPGYPDLPLQARIEMAKEAREQRPRQAVAEAEAGPIPGIEAPDPAHLDLVRQLREVVAERQEDLRGFLLLARNEAALGNFDAAHKAQARAIDLKKGRATAEDYATLADMMVIAAGGYVSPEAEAALENALNRDPENGIALYYWGLMHIQTGRPDTAFRVWRHLLGLTGPDDPWLRPVRAQIEELAWQAGVDDYQLPPLPQANAPLRGPSAEDMQAAEDMTPQQRQEMIKGMVANLSERLATRGGTPQEWAQLIRALGILGDTAQAGAIWTEAQQVFALHPEALQEVRQAATSAGVAE</sequence>
<keyword evidence="1" id="KW-0201">Cytochrome c-type biogenesis</keyword>
<proteinExistence type="predicted"/>
<evidence type="ECO:0000259" key="2">
    <source>
        <dbReference type="Pfam" id="PF23914"/>
    </source>
</evidence>
<comment type="caution">
    <text evidence="3">The sequence shown here is derived from an EMBL/GenBank/DDBJ whole genome shotgun (WGS) entry which is preliminary data.</text>
</comment>
<dbReference type="AlphaFoldDB" id="A0A4R2REP9"/>
<dbReference type="SUPFAM" id="SSF48452">
    <property type="entry name" value="TPR-like"/>
    <property type="match status" value="1"/>
</dbReference>
<dbReference type="Pfam" id="PF23914">
    <property type="entry name" value="TPR_CcmH_CycH"/>
    <property type="match status" value="1"/>
</dbReference>
<accession>A0A4R2REP9</accession>
<dbReference type="RefSeq" id="WP_132950861.1">
    <property type="nucleotide sequence ID" value="NZ_SLXU01000003.1"/>
</dbReference>
<dbReference type="Proteomes" id="UP000295050">
    <property type="component" value="Unassembled WGS sequence"/>
</dbReference>
<dbReference type="NCBIfam" id="TIGR03142">
    <property type="entry name" value="cytochro_ccmI"/>
    <property type="match status" value="1"/>
</dbReference>
<dbReference type="GO" id="GO:0017004">
    <property type="term" value="P:cytochrome complex assembly"/>
    <property type="evidence" value="ECO:0007669"/>
    <property type="project" value="UniProtKB-KW"/>
</dbReference>
<name>A0A4R2REP9_9RHOB</name>
<evidence type="ECO:0000256" key="1">
    <source>
        <dbReference type="ARBA" id="ARBA00022748"/>
    </source>
</evidence>
<dbReference type="InterPro" id="IPR017560">
    <property type="entry name" value="Cyt_c_biogenesis_CcmI"/>
</dbReference>
<dbReference type="InterPro" id="IPR011990">
    <property type="entry name" value="TPR-like_helical_dom_sf"/>
</dbReference>
<evidence type="ECO:0000313" key="3">
    <source>
        <dbReference type="EMBL" id="TCP62000.1"/>
    </source>
</evidence>
<organism evidence="3 4">
    <name type="scientific">Rhodovulum bhavnagarense</name>
    <dbReference type="NCBI Taxonomy" id="992286"/>
    <lineage>
        <taxon>Bacteria</taxon>
        <taxon>Pseudomonadati</taxon>
        <taxon>Pseudomonadota</taxon>
        <taxon>Alphaproteobacteria</taxon>
        <taxon>Rhodobacterales</taxon>
        <taxon>Paracoccaceae</taxon>
        <taxon>Rhodovulum</taxon>
    </lineage>
</organism>
<reference evidence="3 4" key="1">
    <citation type="submission" date="2019-03" db="EMBL/GenBank/DDBJ databases">
        <title>Genomic Encyclopedia of Type Strains, Phase IV (KMG-IV): sequencing the most valuable type-strain genomes for metagenomic binning, comparative biology and taxonomic classification.</title>
        <authorList>
            <person name="Goeker M."/>
        </authorList>
    </citation>
    <scope>NUCLEOTIDE SEQUENCE [LARGE SCALE GENOMIC DNA]</scope>
    <source>
        <strain evidence="3 4">DSM 24766</strain>
    </source>
</reference>
<keyword evidence="4" id="KW-1185">Reference proteome</keyword>
<protein>
    <submittedName>
        <fullName evidence="3">Cytochrome c-type biogenesis protein CcmH</fullName>
    </submittedName>
</protein>
<dbReference type="OrthoDB" id="9815847at2"/>
<dbReference type="EMBL" id="SLXU01000003">
    <property type="protein sequence ID" value="TCP62000.1"/>
    <property type="molecule type" value="Genomic_DNA"/>
</dbReference>
<dbReference type="InterPro" id="IPR056413">
    <property type="entry name" value="TPR_CcmH_CycH"/>
</dbReference>
<feature type="domain" description="Cytochrome c-type biogenesis protein H TPR" evidence="2">
    <location>
        <begin position="168"/>
        <end position="288"/>
    </location>
</feature>
<dbReference type="Gene3D" id="1.25.40.10">
    <property type="entry name" value="Tetratricopeptide repeat domain"/>
    <property type="match status" value="1"/>
</dbReference>
<gene>
    <name evidence="3" type="ORF">EV663_103188</name>
</gene>